<dbReference type="GO" id="GO:0015421">
    <property type="term" value="F:ABC-type oligopeptide transporter activity"/>
    <property type="evidence" value="ECO:0007669"/>
    <property type="project" value="TreeGrafter"/>
</dbReference>
<evidence type="ECO:0000259" key="1">
    <source>
        <dbReference type="Pfam" id="PF00005"/>
    </source>
</evidence>
<dbReference type="InterPro" id="IPR039421">
    <property type="entry name" value="Type_1_exporter"/>
</dbReference>
<evidence type="ECO:0000313" key="2">
    <source>
        <dbReference type="EMBL" id="RFM25144.1"/>
    </source>
</evidence>
<keyword evidence="2" id="KW-0067">ATP-binding</keyword>
<reference evidence="2 3" key="1">
    <citation type="journal article" date="2011" name="ISME J.">
        <title>Community ecology of hot spring cyanobacterial mats: predominant populations and their functional potential.</title>
        <authorList>
            <person name="Klatt C.G."/>
            <person name="Wood J.M."/>
            <person name="Rusch D.B."/>
            <person name="Bateson M.M."/>
            <person name="Hamamura N."/>
            <person name="Heidelberg J.F."/>
            <person name="Grossman A.R."/>
            <person name="Bhaya D."/>
            <person name="Cohan F.M."/>
            <person name="Kuhl M."/>
            <person name="Bryant D.A."/>
            <person name="Ward D.M."/>
        </authorList>
    </citation>
    <scope>NUCLEOTIDE SEQUENCE [LARGE SCALE GENOMIC DNA]</scope>
    <source>
        <strain evidence="2">OS</strain>
    </source>
</reference>
<protein>
    <submittedName>
        <fullName evidence="2">ATP-binding cassette domain-containing protein</fullName>
    </submittedName>
</protein>
<feature type="domain" description="ABC transporter" evidence="1">
    <location>
        <begin position="2"/>
        <end position="31"/>
    </location>
</feature>
<dbReference type="SUPFAM" id="SSF52540">
    <property type="entry name" value="P-loop containing nucleoside triphosphate hydrolases"/>
    <property type="match status" value="1"/>
</dbReference>
<dbReference type="PANTHER" id="PTHR43394:SF1">
    <property type="entry name" value="ATP-BINDING CASSETTE SUB-FAMILY B MEMBER 10, MITOCHONDRIAL"/>
    <property type="match status" value="1"/>
</dbReference>
<dbReference type="Gene3D" id="3.40.50.300">
    <property type="entry name" value="P-loop containing nucleotide triphosphate hydrolases"/>
    <property type="match status" value="1"/>
</dbReference>
<dbReference type="Pfam" id="PF00005">
    <property type="entry name" value="ABC_tran"/>
    <property type="match status" value="1"/>
</dbReference>
<accession>A0A395M5C7</accession>
<dbReference type="PANTHER" id="PTHR43394">
    <property type="entry name" value="ATP-DEPENDENT PERMEASE MDL1, MITOCHONDRIAL"/>
    <property type="match status" value="1"/>
</dbReference>
<dbReference type="AlphaFoldDB" id="A0A395M5C7"/>
<feature type="non-terminal residue" evidence="2">
    <location>
        <position position="1"/>
    </location>
</feature>
<gene>
    <name evidence="2" type="ORF">D0433_02140</name>
</gene>
<dbReference type="EMBL" id="PHFL01000009">
    <property type="protein sequence ID" value="RFM25144.1"/>
    <property type="molecule type" value="Genomic_DNA"/>
</dbReference>
<sequence>IKLSGGQRQRVAIARAILKNPAILILDEATSSLDSESEKLVQDALETLMQGRTSFIIAHRLSTVRTADKIIVVQQGEVVEVGTHEELIERENGVYRMFSELQFDLD</sequence>
<dbReference type="Proteomes" id="UP000266389">
    <property type="component" value="Unassembled WGS sequence"/>
</dbReference>
<dbReference type="InterPro" id="IPR003439">
    <property type="entry name" value="ABC_transporter-like_ATP-bd"/>
</dbReference>
<dbReference type="GO" id="GO:0090374">
    <property type="term" value="P:oligopeptide export from mitochondrion"/>
    <property type="evidence" value="ECO:0007669"/>
    <property type="project" value="TreeGrafter"/>
</dbReference>
<dbReference type="InterPro" id="IPR027417">
    <property type="entry name" value="P-loop_NTPase"/>
</dbReference>
<organism evidence="2 3">
    <name type="scientific">Candidatus Thermochlorobacter aerophilus</name>
    <dbReference type="NCBI Taxonomy" id="1868324"/>
    <lineage>
        <taxon>Bacteria</taxon>
        <taxon>Pseudomonadati</taxon>
        <taxon>Chlorobiota</taxon>
        <taxon>Chlorobiia</taxon>
        <taxon>Chlorobiales</taxon>
        <taxon>Candidatus Thermochlorobacteriaceae</taxon>
        <taxon>Candidatus Thermochlorobacter</taxon>
    </lineage>
</organism>
<proteinExistence type="predicted"/>
<dbReference type="GO" id="GO:0005524">
    <property type="term" value="F:ATP binding"/>
    <property type="evidence" value="ECO:0007669"/>
    <property type="project" value="UniProtKB-KW"/>
</dbReference>
<name>A0A395M5C7_9BACT</name>
<keyword evidence="2" id="KW-0547">Nucleotide-binding</keyword>
<dbReference type="GO" id="GO:0016887">
    <property type="term" value="F:ATP hydrolysis activity"/>
    <property type="evidence" value="ECO:0007669"/>
    <property type="project" value="InterPro"/>
</dbReference>
<evidence type="ECO:0000313" key="3">
    <source>
        <dbReference type="Proteomes" id="UP000266389"/>
    </source>
</evidence>
<comment type="caution">
    <text evidence="2">The sequence shown here is derived from an EMBL/GenBank/DDBJ whole genome shotgun (WGS) entry which is preliminary data.</text>
</comment>